<dbReference type="AlphaFoldDB" id="A0A226EYI5"/>
<comment type="caution">
    <text evidence="2">The sequence shown here is derived from an EMBL/GenBank/DDBJ whole genome shotgun (WGS) entry which is preliminary data.</text>
</comment>
<evidence type="ECO:0000256" key="1">
    <source>
        <dbReference type="SAM" id="Phobius"/>
    </source>
</evidence>
<reference evidence="2 3" key="1">
    <citation type="submission" date="2015-12" db="EMBL/GenBank/DDBJ databases">
        <title>The genome of Folsomia candida.</title>
        <authorList>
            <person name="Faddeeva A."/>
            <person name="Derks M.F."/>
            <person name="Anvar Y."/>
            <person name="Smit S."/>
            <person name="Van Straalen N."/>
            <person name="Roelofs D."/>
        </authorList>
    </citation>
    <scope>NUCLEOTIDE SEQUENCE [LARGE SCALE GENOMIC DNA]</scope>
    <source>
        <strain evidence="2 3">VU population</strain>
        <tissue evidence="2">Whole body</tissue>
    </source>
</reference>
<keyword evidence="1" id="KW-0812">Transmembrane</keyword>
<proteinExistence type="predicted"/>
<dbReference type="EMBL" id="LNIX01000001">
    <property type="protein sequence ID" value="OXA62609.1"/>
    <property type="molecule type" value="Genomic_DNA"/>
</dbReference>
<dbReference type="Proteomes" id="UP000198287">
    <property type="component" value="Unassembled WGS sequence"/>
</dbReference>
<keyword evidence="3" id="KW-1185">Reference proteome</keyword>
<accession>A0A226EYI5</accession>
<organism evidence="2 3">
    <name type="scientific">Folsomia candida</name>
    <name type="common">Springtail</name>
    <dbReference type="NCBI Taxonomy" id="158441"/>
    <lineage>
        <taxon>Eukaryota</taxon>
        <taxon>Metazoa</taxon>
        <taxon>Ecdysozoa</taxon>
        <taxon>Arthropoda</taxon>
        <taxon>Hexapoda</taxon>
        <taxon>Collembola</taxon>
        <taxon>Entomobryomorpha</taxon>
        <taxon>Isotomoidea</taxon>
        <taxon>Isotomidae</taxon>
        <taxon>Proisotominae</taxon>
        <taxon>Folsomia</taxon>
    </lineage>
</organism>
<evidence type="ECO:0000313" key="2">
    <source>
        <dbReference type="EMBL" id="OXA62609.1"/>
    </source>
</evidence>
<feature type="transmembrane region" description="Helical" evidence="1">
    <location>
        <begin position="134"/>
        <end position="157"/>
    </location>
</feature>
<keyword evidence="1" id="KW-0472">Membrane</keyword>
<gene>
    <name evidence="2" type="ORF">Fcan01_01280</name>
</gene>
<evidence type="ECO:0000313" key="3">
    <source>
        <dbReference type="Proteomes" id="UP000198287"/>
    </source>
</evidence>
<name>A0A226EYI5_FOLCA</name>
<feature type="transmembrane region" description="Helical" evidence="1">
    <location>
        <begin position="63"/>
        <end position="87"/>
    </location>
</feature>
<sequence length="189" mass="20706">MTLAPTGKFFPVFGKYCSLRGWAISFAIIQTAYDGCHVALVVILLTRGLAGESGGRHGHIGPWFMIMVVLPIILVKFLIFNLAYSIFSTITKDESRKSIFSSFKKFVCFKCLLVPTMLLLVGLLAGFSKLLEPVVLGYVAIDVGIFAICAIIVGFYIKSGRMNPRAAGLYEVDENCNVEIEAKVDPVDV</sequence>
<feature type="transmembrane region" description="Helical" evidence="1">
    <location>
        <begin position="107"/>
        <end position="128"/>
    </location>
</feature>
<feature type="transmembrane region" description="Helical" evidence="1">
    <location>
        <begin position="21"/>
        <end position="43"/>
    </location>
</feature>
<keyword evidence="1" id="KW-1133">Transmembrane helix</keyword>
<protein>
    <submittedName>
        <fullName evidence="2">Uncharacterized protein</fullName>
    </submittedName>
</protein>